<sequence length="194" mass="20149">MSISSVTPADLERAAKRVWWVVLIEGIVAIVFGLLALFHTVGTIKALVVLFGIYAIVDGLLALAGGTIQGQSGRGWLIFQGIMGIVIGIVALRFPKASVLALLLVIAVWALAIGLVQIFGSFQARSLGARGWGWVLASGIVNLLFGLLLVLNPASGATAVLWIVGIYAIIFGALLVASAFAARSLINDLGDSAA</sequence>
<dbReference type="STRING" id="1194083.BN12_300005"/>
<evidence type="ECO:0000256" key="1">
    <source>
        <dbReference type="SAM" id="Phobius"/>
    </source>
</evidence>
<dbReference type="InterPro" id="IPR052712">
    <property type="entry name" value="Acid_resist_chaperone_HdeD"/>
</dbReference>
<keyword evidence="1" id="KW-0472">Membrane</keyword>
<dbReference type="Proteomes" id="UP000035721">
    <property type="component" value="Unassembled WGS sequence"/>
</dbReference>
<dbReference type="AlphaFoldDB" id="A0A077M0A9"/>
<dbReference type="GO" id="GO:0005886">
    <property type="term" value="C:plasma membrane"/>
    <property type="evidence" value="ECO:0007669"/>
    <property type="project" value="TreeGrafter"/>
</dbReference>
<dbReference type="EMBL" id="CAJB01000224">
    <property type="protein sequence ID" value="CCH78557.1"/>
    <property type="molecule type" value="Genomic_DNA"/>
</dbReference>
<dbReference type="InterPro" id="IPR005325">
    <property type="entry name" value="DUF308_memb"/>
</dbReference>
<comment type="caution">
    <text evidence="2">The sequence shown here is derived from an EMBL/GenBank/DDBJ whole genome shotgun (WGS) entry which is preliminary data.</text>
</comment>
<keyword evidence="1" id="KW-1133">Transmembrane helix</keyword>
<dbReference type="RefSeq" id="WP_162233050.1">
    <property type="nucleotide sequence ID" value="NZ_HF570958.1"/>
</dbReference>
<name>A0A077M0A9_9MICO</name>
<protein>
    <recommendedName>
        <fullName evidence="4">Integral membrane protein</fullName>
    </recommendedName>
</protein>
<evidence type="ECO:0000313" key="3">
    <source>
        <dbReference type="Proteomes" id="UP000035721"/>
    </source>
</evidence>
<evidence type="ECO:0000313" key="2">
    <source>
        <dbReference type="EMBL" id="CCH78557.1"/>
    </source>
</evidence>
<reference evidence="2 3" key="1">
    <citation type="journal article" date="2013" name="ISME J.">
        <title>A metabolic model for members of the genus Tetrasphaera involved in enhanced biological phosphorus removal.</title>
        <authorList>
            <person name="Kristiansen R."/>
            <person name="Nguyen H.T.T."/>
            <person name="Saunders A.M."/>
            <person name="Nielsen J.L."/>
            <person name="Wimmer R."/>
            <person name="Le V.Q."/>
            <person name="McIlroy S.J."/>
            <person name="Petrovski S."/>
            <person name="Seviour R.J."/>
            <person name="Calteau A."/>
            <person name="Nielsen K.L."/>
            <person name="Nielsen P.H."/>
        </authorList>
    </citation>
    <scope>NUCLEOTIDE SEQUENCE [LARGE SCALE GENOMIC DNA]</scope>
    <source>
        <strain evidence="2 3">T1-X7</strain>
    </source>
</reference>
<proteinExistence type="predicted"/>
<dbReference type="PANTHER" id="PTHR34989:SF1">
    <property type="entry name" value="PROTEIN HDED"/>
    <property type="match status" value="1"/>
</dbReference>
<keyword evidence="1" id="KW-0812">Transmembrane</keyword>
<feature type="transmembrane region" description="Helical" evidence="1">
    <location>
        <begin position="100"/>
        <end position="120"/>
    </location>
</feature>
<accession>A0A077M0A9</accession>
<feature type="transmembrane region" description="Helical" evidence="1">
    <location>
        <begin position="18"/>
        <end position="38"/>
    </location>
</feature>
<evidence type="ECO:0008006" key="4">
    <source>
        <dbReference type="Google" id="ProtNLM"/>
    </source>
</evidence>
<keyword evidence="3" id="KW-1185">Reference proteome</keyword>
<feature type="transmembrane region" description="Helical" evidence="1">
    <location>
        <begin position="44"/>
        <end position="64"/>
    </location>
</feature>
<dbReference type="Pfam" id="PF03729">
    <property type="entry name" value="DUF308"/>
    <property type="match status" value="1"/>
</dbReference>
<feature type="transmembrane region" description="Helical" evidence="1">
    <location>
        <begin position="160"/>
        <end position="182"/>
    </location>
</feature>
<dbReference type="PANTHER" id="PTHR34989">
    <property type="entry name" value="PROTEIN HDED"/>
    <property type="match status" value="1"/>
</dbReference>
<feature type="transmembrane region" description="Helical" evidence="1">
    <location>
        <begin position="76"/>
        <end position="94"/>
    </location>
</feature>
<gene>
    <name evidence="2" type="ORF">BN12_300005</name>
</gene>
<feature type="transmembrane region" description="Helical" evidence="1">
    <location>
        <begin position="132"/>
        <end position="154"/>
    </location>
</feature>
<organism evidence="2 3">
    <name type="scientific">Nostocoides japonicum T1-X7</name>
    <dbReference type="NCBI Taxonomy" id="1194083"/>
    <lineage>
        <taxon>Bacteria</taxon>
        <taxon>Bacillati</taxon>
        <taxon>Actinomycetota</taxon>
        <taxon>Actinomycetes</taxon>
        <taxon>Micrococcales</taxon>
        <taxon>Intrasporangiaceae</taxon>
        <taxon>Nostocoides</taxon>
    </lineage>
</organism>